<organism evidence="2 3">
    <name type="scientific">Bacteriovorax antarcticus</name>
    <dbReference type="NCBI Taxonomy" id="3088717"/>
    <lineage>
        <taxon>Bacteria</taxon>
        <taxon>Pseudomonadati</taxon>
        <taxon>Bdellovibrionota</taxon>
        <taxon>Bacteriovoracia</taxon>
        <taxon>Bacteriovoracales</taxon>
        <taxon>Bacteriovoracaceae</taxon>
        <taxon>Bacteriovorax</taxon>
    </lineage>
</organism>
<dbReference type="EMBL" id="JAYGJQ010000001">
    <property type="protein sequence ID" value="MEA9354591.1"/>
    <property type="molecule type" value="Genomic_DNA"/>
</dbReference>
<dbReference type="Gene3D" id="3.30.420.40">
    <property type="match status" value="1"/>
</dbReference>
<proteinExistence type="predicted"/>
<dbReference type="InterPro" id="IPR003695">
    <property type="entry name" value="Ppx_GppA_N"/>
</dbReference>
<comment type="caution">
    <text evidence="2">The sequence shown here is derived from an EMBL/GenBank/DDBJ whole genome shotgun (WGS) entry which is preliminary data.</text>
</comment>
<dbReference type="Proteomes" id="UP001302274">
    <property type="component" value="Unassembled WGS sequence"/>
</dbReference>
<feature type="domain" description="Ppx/GppA phosphatase N-terminal" evidence="1">
    <location>
        <begin position="30"/>
        <end position="293"/>
    </location>
</feature>
<evidence type="ECO:0000313" key="2">
    <source>
        <dbReference type="EMBL" id="MEA9354591.1"/>
    </source>
</evidence>
<protein>
    <recommendedName>
        <fullName evidence="1">Ppx/GppA phosphatase N-terminal domain-containing protein</fullName>
    </recommendedName>
</protein>
<dbReference type="SUPFAM" id="SSF53067">
    <property type="entry name" value="Actin-like ATPase domain"/>
    <property type="match status" value="2"/>
</dbReference>
<dbReference type="RefSeq" id="WP_323574022.1">
    <property type="nucleotide sequence ID" value="NZ_JAYGJQ010000001.1"/>
</dbReference>
<dbReference type="Gene3D" id="3.30.420.150">
    <property type="entry name" value="Exopolyphosphatase. Domain 2"/>
    <property type="match status" value="1"/>
</dbReference>
<dbReference type="InterPro" id="IPR043129">
    <property type="entry name" value="ATPase_NBD"/>
</dbReference>
<sequence length="305" mass="33507">MRRASIDIGSNSVLLLAVELDENGQIKEELLNESFITSLGKDLDVTKKFHPDSMQATYEALSTYKKLLDKIKFPVGDVIATATEASRVSTNSREFFKKIKDELGFNIQIISSDGEAYYTALGVVSSLPKAEGKIVVMDIGGASTELILINTSPFKIEKSISLPVGSVRATDWKKQNEFDSKIYDILAPDMSEYNTETLVCVAGSMTALASMYLGQREYSDTKIEGMSISFKSFQDFARDLQNTTVENLLMLFPFLGKRAPMVAAGSLVAELIGSKLKIDLIKVSTRGLRYGTVITGGINEQFISK</sequence>
<gene>
    <name evidence="2" type="ORF">SHI21_00145</name>
</gene>
<accession>A0ABU5VNG2</accession>
<name>A0ABU5VNG2_9BACT</name>
<evidence type="ECO:0000259" key="1">
    <source>
        <dbReference type="Pfam" id="PF02541"/>
    </source>
</evidence>
<reference evidence="2 3" key="1">
    <citation type="submission" date="2023-11" db="EMBL/GenBank/DDBJ databases">
        <title>A Novel Polar Bacteriovorax (B. antarcticus) Isolated from the Biocrust in Antarctica.</title>
        <authorList>
            <person name="Mun W."/>
            <person name="Choi S.Y."/>
            <person name="Mitchell R.J."/>
        </authorList>
    </citation>
    <scope>NUCLEOTIDE SEQUENCE [LARGE SCALE GENOMIC DNA]</scope>
    <source>
        <strain evidence="2 3">PP10</strain>
    </source>
</reference>
<dbReference type="PANTHER" id="PTHR30005:SF0">
    <property type="entry name" value="RETROGRADE REGULATION PROTEIN 2"/>
    <property type="match status" value="1"/>
</dbReference>
<keyword evidence="3" id="KW-1185">Reference proteome</keyword>
<dbReference type="Pfam" id="PF02541">
    <property type="entry name" value="Ppx-GppA"/>
    <property type="match status" value="1"/>
</dbReference>
<dbReference type="InterPro" id="IPR050273">
    <property type="entry name" value="GppA/Ppx_hydrolase"/>
</dbReference>
<dbReference type="CDD" id="cd24054">
    <property type="entry name" value="ASKHA_NBD_AaPPX-GppA_MtPPX2-like"/>
    <property type="match status" value="1"/>
</dbReference>
<evidence type="ECO:0000313" key="3">
    <source>
        <dbReference type="Proteomes" id="UP001302274"/>
    </source>
</evidence>
<dbReference type="PANTHER" id="PTHR30005">
    <property type="entry name" value="EXOPOLYPHOSPHATASE"/>
    <property type="match status" value="1"/>
</dbReference>